<dbReference type="AlphaFoldDB" id="A0A8H5XEF3"/>
<accession>A0A8H5XEF3</accession>
<keyword evidence="3" id="KW-1185">Reference proteome</keyword>
<evidence type="ECO:0000313" key="3">
    <source>
        <dbReference type="Proteomes" id="UP000572754"/>
    </source>
</evidence>
<reference evidence="2 3" key="2">
    <citation type="submission" date="2020-05" db="EMBL/GenBank/DDBJ databases">
        <title>Identification and distribution of gene clusters putatively required for synthesis of sphingolipid metabolism inhibitors in phylogenetically diverse species of the filamentous fungus Fusarium.</title>
        <authorList>
            <person name="Kim H.-S."/>
            <person name="Busman M."/>
            <person name="Brown D.W."/>
            <person name="Divon H."/>
            <person name="Uhlig S."/>
            <person name="Proctor R.H."/>
        </authorList>
    </citation>
    <scope>NUCLEOTIDE SEQUENCE [LARGE SCALE GENOMIC DNA]</scope>
    <source>
        <strain evidence="2 3">NRRL 25331</strain>
    </source>
</reference>
<feature type="region of interest" description="Disordered" evidence="1">
    <location>
        <begin position="343"/>
        <end position="368"/>
    </location>
</feature>
<feature type="compositionally biased region" description="Basic and acidic residues" evidence="1">
    <location>
        <begin position="343"/>
        <end position="357"/>
    </location>
</feature>
<gene>
    <name evidence="2" type="ORF">FCIRC_215</name>
</gene>
<evidence type="ECO:0000256" key="1">
    <source>
        <dbReference type="SAM" id="MobiDB-lite"/>
    </source>
</evidence>
<organism evidence="2 3">
    <name type="scientific">Fusarium circinatum</name>
    <name type="common">Pitch canker fungus</name>
    <name type="synonym">Gibberella circinata</name>
    <dbReference type="NCBI Taxonomy" id="48490"/>
    <lineage>
        <taxon>Eukaryota</taxon>
        <taxon>Fungi</taxon>
        <taxon>Dikarya</taxon>
        <taxon>Ascomycota</taxon>
        <taxon>Pezizomycotina</taxon>
        <taxon>Sordariomycetes</taxon>
        <taxon>Hypocreomycetidae</taxon>
        <taxon>Hypocreales</taxon>
        <taxon>Nectriaceae</taxon>
        <taxon>Fusarium</taxon>
        <taxon>Fusarium fujikuroi species complex</taxon>
    </lineage>
</organism>
<feature type="region of interest" description="Disordered" evidence="1">
    <location>
        <begin position="1"/>
        <end position="30"/>
    </location>
</feature>
<dbReference type="Proteomes" id="UP000572754">
    <property type="component" value="Unassembled WGS sequence"/>
</dbReference>
<reference evidence="3" key="1">
    <citation type="journal article" date="2020" name="BMC Genomics">
        <title>Correction to: Identification and distribution of gene clusters required for synthesis of sphingolipid metabolism inhibitors in diverse species of the filamentous fungus Fusarium.</title>
        <authorList>
            <person name="Kim H.S."/>
            <person name="Lohmar J.M."/>
            <person name="Busman M."/>
            <person name="Brown D.W."/>
            <person name="Naumann T.A."/>
            <person name="Divon H.H."/>
            <person name="Lysoe E."/>
            <person name="Uhlig S."/>
            <person name="Proctor R.H."/>
        </authorList>
    </citation>
    <scope>NUCLEOTIDE SEQUENCE [LARGE SCALE GENOMIC DNA]</scope>
    <source>
        <strain evidence="3">NRRL 25331</strain>
    </source>
</reference>
<protein>
    <submittedName>
        <fullName evidence="2">Uncharacterized protein</fullName>
    </submittedName>
</protein>
<proteinExistence type="predicted"/>
<comment type="caution">
    <text evidence="2">The sequence shown here is derived from an EMBL/GenBank/DDBJ whole genome shotgun (WGS) entry which is preliminary data.</text>
</comment>
<name>A0A8H5XEF3_FUSCI</name>
<dbReference type="EMBL" id="JAAQPE010000010">
    <property type="protein sequence ID" value="KAF5692029.1"/>
    <property type="molecule type" value="Genomic_DNA"/>
</dbReference>
<sequence length="368" mass="41877">MASRTRTRSGLERLPSGSLKTSESAEKDQQTHERLRQIGEQCDLTQESFDYLLKLLIDRSSLQISILRSCDIHGKLFNLANSNFVAPLFHPITQNWSVIYVQTIVDSGRYTINVKHYCPNPTQQRRSQVSDKLRSDARRQYGKDAKVNYTHEEGPTASHKNATGIYALMGALDFGTHHCFQSKDKFWGGGPVTTIKGAYKQLGFGNGAEGMRSAARTPKSNAQKGWDLPSYEEQGIFGAKMPASATKRRRTELVEPVAFDVKKKLHDAALFISKLGLPSVTDLQQEFDERRKERSEHNEVTRGMQKTCTELDTKINDDERRVSKWLSEFPQNLNFAIDTERYKTRGESKWKPGRDSLMEAQNRKRKAN</sequence>
<evidence type="ECO:0000313" key="2">
    <source>
        <dbReference type="EMBL" id="KAF5692029.1"/>
    </source>
</evidence>